<dbReference type="InterPro" id="IPR050361">
    <property type="entry name" value="MPP/UQCRC_Complex"/>
</dbReference>
<comment type="similarity">
    <text evidence="2 3">Belongs to the peptidase M16 family.</text>
</comment>
<dbReference type="SUPFAM" id="SSF63411">
    <property type="entry name" value="LuxS/MPP-like metallohydrolase"/>
    <property type="match status" value="2"/>
</dbReference>
<dbReference type="PROSITE" id="PS00143">
    <property type="entry name" value="INSULINASE"/>
    <property type="match status" value="1"/>
</dbReference>
<feature type="domain" description="Peptidase M16 N-terminal" evidence="4">
    <location>
        <begin position="13"/>
        <end position="156"/>
    </location>
</feature>
<proteinExistence type="inferred from homology"/>
<dbReference type="GO" id="GO:0006508">
    <property type="term" value="P:proteolysis"/>
    <property type="evidence" value="ECO:0007669"/>
    <property type="project" value="InterPro"/>
</dbReference>
<dbReference type="GO" id="GO:0004222">
    <property type="term" value="F:metalloendopeptidase activity"/>
    <property type="evidence" value="ECO:0007669"/>
    <property type="project" value="InterPro"/>
</dbReference>
<evidence type="ECO:0000259" key="4">
    <source>
        <dbReference type="Pfam" id="PF00675"/>
    </source>
</evidence>
<dbReference type="Pfam" id="PF00675">
    <property type="entry name" value="Peptidase_M16"/>
    <property type="match status" value="1"/>
</dbReference>
<evidence type="ECO:0000256" key="3">
    <source>
        <dbReference type="RuleBase" id="RU004447"/>
    </source>
</evidence>
<dbReference type="InterPro" id="IPR011765">
    <property type="entry name" value="Pept_M16_N"/>
</dbReference>
<dbReference type="InterPro" id="IPR001431">
    <property type="entry name" value="Pept_M16_Zn_BS"/>
</dbReference>
<comment type="caution">
    <text evidence="6">The sequence shown here is derived from an EMBL/GenBank/DDBJ whole genome shotgun (WGS) entry which is preliminary data.</text>
</comment>
<dbReference type="PANTHER" id="PTHR11851:SF49">
    <property type="entry name" value="MITOCHONDRIAL-PROCESSING PEPTIDASE SUBUNIT ALPHA"/>
    <property type="match status" value="1"/>
</dbReference>
<comment type="cofactor">
    <cofactor evidence="1">
        <name>Zn(2+)</name>
        <dbReference type="ChEBI" id="CHEBI:29105"/>
    </cofactor>
</comment>
<organism evidence="6 7">
    <name type="scientific">Candidatus Abyssobacteria bacterium SURF_17</name>
    <dbReference type="NCBI Taxonomy" id="2093361"/>
    <lineage>
        <taxon>Bacteria</taxon>
        <taxon>Pseudomonadati</taxon>
        <taxon>Candidatus Hydrogenedentota</taxon>
        <taxon>Candidatus Abyssobacteria</taxon>
    </lineage>
</organism>
<sequence length="412" mass="46628">MLRRYHLLNGIEVVTERVPHFKSATLGVWIRVGSVNESPQINGVSHLLEHLFFKGTRTRTARQIMESLEGMGGSANAFTSREYTCLYTRILDTHVDVAVEILADVLLNSSFRDLEKEKTVVAQEIQSYIDMPEEHVLDLLSSVIWRRHPLGFSITGSKRALARLNRSIVRDYYARWYVPSNVLISVAGNFDGGALRRLCEDHFGGLDGQYSRPTYPAPRVRATTKVFPRSIGQVHLCIGVPGVCARDNRRYAFNLLANILGGSPISRLYQRVREKEGLAYQISTLVSSFENTGLLGVYAALEPRQTQRAVDIIFEEIRKLRNRKAPDDELTRAKEQLKGSIVLSLESTSGRMIRLARSILAFDSVESLKTIMRKIDDVTAEEIRQLARELFYNDVVNIVALGPLRKLRVREL</sequence>
<evidence type="ECO:0000256" key="2">
    <source>
        <dbReference type="ARBA" id="ARBA00007261"/>
    </source>
</evidence>
<dbReference type="Proteomes" id="UP000285961">
    <property type="component" value="Unassembled WGS sequence"/>
</dbReference>
<dbReference type="Pfam" id="PF05193">
    <property type="entry name" value="Peptidase_M16_C"/>
    <property type="match status" value="1"/>
</dbReference>
<dbReference type="AlphaFoldDB" id="A0A419ETS1"/>
<feature type="domain" description="Peptidase M16 C-terminal" evidence="5">
    <location>
        <begin position="164"/>
        <end position="337"/>
    </location>
</feature>
<dbReference type="InterPro" id="IPR011249">
    <property type="entry name" value="Metalloenz_LuxS/M16"/>
</dbReference>
<dbReference type="InterPro" id="IPR007863">
    <property type="entry name" value="Peptidase_M16_C"/>
</dbReference>
<dbReference type="EMBL" id="QZKI01000104">
    <property type="protein sequence ID" value="RJP67389.1"/>
    <property type="molecule type" value="Genomic_DNA"/>
</dbReference>
<evidence type="ECO:0000313" key="7">
    <source>
        <dbReference type="Proteomes" id="UP000285961"/>
    </source>
</evidence>
<dbReference type="Gene3D" id="3.30.830.10">
    <property type="entry name" value="Metalloenzyme, LuxS/M16 peptidase-like"/>
    <property type="match status" value="2"/>
</dbReference>
<name>A0A419ETS1_9BACT</name>
<protein>
    <submittedName>
        <fullName evidence="6">Insulinase family protein</fullName>
    </submittedName>
</protein>
<accession>A0A419ETS1</accession>
<evidence type="ECO:0000313" key="6">
    <source>
        <dbReference type="EMBL" id="RJP67389.1"/>
    </source>
</evidence>
<dbReference type="PANTHER" id="PTHR11851">
    <property type="entry name" value="METALLOPROTEASE"/>
    <property type="match status" value="1"/>
</dbReference>
<evidence type="ECO:0000259" key="5">
    <source>
        <dbReference type="Pfam" id="PF05193"/>
    </source>
</evidence>
<reference evidence="6 7" key="1">
    <citation type="journal article" date="2017" name="ISME J.">
        <title>Energy and carbon metabolisms in a deep terrestrial subsurface fluid microbial community.</title>
        <authorList>
            <person name="Momper L."/>
            <person name="Jungbluth S.P."/>
            <person name="Lee M.D."/>
            <person name="Amend J.P."/>
        </authorList>
    </citation>
    <scope>NUCLEOTIDE SEQUENCE [LARGE SCALE GENOMIC DNA]</scope>
    <source>
        <strain evidence="6">SURF_17</strain>
    </source>
</reference>
<evidence type="ECO:0000256" key="1">
    <source>
        <dbReference type="ARBA" id="ARBA00001947"/>
    </source>
</evidence>
<dbReference type="GO" id="GO:0046872">
    <property type="term" value="F:metal ion binding"/>
    <property type="evidence" value="ECO:0007669"/>
    <property type="project" value="InterPro"/>
</dbReference>
<gene>
    <name evidence="6" type="ORF">C4532_14575</name>
</gene>